<protein>
    <submittedName>
        <fullName evidence="1">Uncharacterized protein</fullName>
    </submittedName>
</protein>
<dbReference type="GO" id="GO:0043047">
    <property type="term" value="F:single-stranded telomeric DNA binding"/>
    <property type="evidence" value="ECO:0007669"/>
    <property type="project" value="InterPro"/>
</dbReference>
<dbReference type="AlphaFoldDB" id="A0A1G4KPS9"/>
<dbReference type="Pfam" id="PF12658">
    <property type="entry name" value="Ten1"/>
    <property type="match status" value="1"/>
</dbReference>
<dbReference type="InterPro" id="IPR024222">
    <property type="entry name" value="Ten1_fungal"/>
</dbReference>
<reference evidence="1 2" key="1">
    <citation type="journal article" date="2011" name="J. Biotechnol.">
        <title>High-quality genome sequence of Pichia pastoris CBS7435.</title>
        <authorList>
            <person name="Kuberl A."/>
            <person name="Schneider J."/>
            <person name="Thallinger G.G."/>
            <person name="Anderl I."/>
            <person name="Wibberg D."/>
            <person name="Hajek T."/>
            <person name="Jaenicke S."/>
            <person name="Brinkrolf K."/>
            <person name="Goesmann A."/>
            <person name="Szczepanowski R."/>
            <person name="Puhler A."/>
            <person name="Schwab H."/>
            <person name="Glieder A."/>
            <person name="Pichler H."/>
        </authorList>
    </citation>
    <scope>NUCLEOTIDE SEQUENCE [LARGE SCALE GENOMIC DNA]</scope>
    <source>
        <strain evidence="2">ATCC 76273 / CBS 7435 / CECT 11047 / NRRL Y-11430 / Wegner 21-1</strain>
    </source>
</reference>
<keyword evidence="2" id="KW-1185">Reference proteome</keyword>
<dbReference type="EMBL" id="FR839629">
    <property type="protein sequence ID" value="SCV12017.1"/>
    <property type="molecule type" value="Genomic_DNA"/>
</dbReference>
<dbReference type="InterPro" id="IPR012340">
    <property type="entry name" value="NA-bd_OB-fold"/>
</dbReference>
<dbReference type="GO" id="GO:0016233">
    <property type="term" value="P:telomere capping"/>
    <property type="evidence" value="ECO:0007669"/>
    <property type="project" value="InterPro"/>
</dbReference>
<name>A0A1G4KPS9_KOMPC</name>
<accession>A0A1G4KPS9</accession>
<evidence type="ECO:0000313" key="1">
    <source>
        <dbReference type="EMBL" id="SCV12017.1"/>
    </source>
</evidence>
<sequence length="124" mass="14104">MSQIITDINQLELLSASPRFPTRVRIIAVITRYTTNGLLYFHPAFKTEEQEVFVKIDTPTLAALPHECVRKGTYVNIDAYYKGDQKELQCIAVEPLLDPQTLNEINTVQILNHISSLNELSFVI</sequence>
<dbReference type="Proteomes" id="UP000006853">
    <property type="component" value="Chromosome 2"/>
</dbReference>
<dbReference type="Gene3D" id="2.40.50.140">
    <property type="entry name" value="Nucleic acid-binding proteins"/>
    <property type="match status" value="1"/>
</dbReference>
<organism evidence="1 2">
    <name type="scientific">Komagataella phaffii (strain ATCC 76273 / CBS 7435 / CECT 11047 / NRRL Y-11430 / Wegner 21-1)</name>
    <name type="common">Yeast</name>
    <name type="synonym">Pichia pastoris</name>
    <dbReference type="NCBI Taxonomy" id="981350"/>
    <lineage>
        <taxon>Eukaryota</taxon>
        <taxon>Fungi</taxon>
        <taxon>Dikarya</taxon>
        <taxon>Ascomycota</taxon>
        <taxon>Saccharomycotina</taxon>
        <taxon>Pichiomycetes</taxon>
        <taxon>Pichiales</taxon>
        <taxon>Pichiaceae</taxon>
        <taxon>Komagataella</taxon>
    </lineage>
</organism>
<dbReference type="GO" id="GO:1990879">
    <property type="term" value="C:CST complex"/>
    <property type="evidence" value="ECO:0007669"/>
    <property type="project" value="InterPro"/>
</dbReference>
<evidence type="ECO:0000313" key="2">
    <source>
        <dbReference type="Proteomes" id="UP000006853"/>
    </source>
</evidence>
<gene>
    <name evidence="1" type="ordered locus">PP7435_Chr2-1847</name>
</gene>
<reference evidence="1 2" key="2">
    <citation type="journal article" date="2016" name="FEMS Yeast Res.">
        <title>Curation of the genome annotation of Pichia pastoris (Komagataella phaffii) CBS7435 from gene level to protein function.</title>
        <authorList>
            <person name="Valli M."/>
            <person name="Tatto N.E."/>
            <person name="Peymann A."/>
            <person name="Gruber C."/>
            <person name="Landes N."/>
            <person name="Ekker H."/>
            <person name="Thallinger G.G."/>
            <person name="Mattanovich D."/>
            <person name="Gasser B."/>
            <person name="Graf A.B."/>
        </authorList>
    </citation>
    <scope>GENOME REANNOTATION</scope>
    <source>
        <strain evidence="1 2">ATCC 76273 / CBS 7435 / CECT 11047 / NRRL Y-11430 / Wegner 21-1</strain>
    </source>
</reference>
<proteinExistence type="predicted"/>